<dbReference type="Proteomes" id="UP000219452">
    <property type="component" value="Unassembled WGS sequence"/>
</dbReference>
<proteinExistence type="predicted"/>
<gene>
    <name evidence="7" type="ORF">SAMN06269250_2059</name>
</gene>
<keyword evidence="8" id="KW-1185">Reference proteome</keyword>
<evidence type="ECO:0000256" key="5">
    <source>
        <dbReference type="ARBA" id="ARBA00023136"/>
    </source>
</evidence>
<evidence type="ECO:0000256" key="6">
    <source>
        <dbReference type="SAM" id="Phobius"/>
    </source>
</evidence>
<name>A0A286FG62_9BACT</name>
<keyword evidence="2" id="KW-1003">Cell membrane</keyword>
<evidence type="ECO:0000256" key="1">
    <source>
        <dbReference type="ARBA" id="ARBA00004651"/>
    </source>
</evidence>
<protein>
    <submittedName>
        <fullName evidence="7">Lysylphosphatidylglycerol synthase TM region</fullName>
    </submittedName>
</protein>
<dbReference type="EMBL" id="OCNH01000001">
    <property type="protein sequence ID" value="SOD82210.1"/>
    <property type="molecule type" value="Genomic_DNA"/>
</dbReference>
<reference evidence="8" key="1">
    <citation type="submission" date="2017-09" db="EMBL/GenBank/DDBJ databases">
        <authorList>
            <person name="Varghese N."/>
            <person name="Submissions S."/>
        </authorList>
    </citation>
    <scope>NUCLEOTIDE SEQUENCE [LARGE SCALE GENOMIC DNA]</scope>
    <source>
        <strain evidence="8">DSM 29961</strain>
    </source>
</reference>
<evidence type="ECO:0000313" key="8">
    <source>
        <dbReference type="Proteomes" id="UP000219452"/>
    </source>
</evidence>
<dbReference type="RefSeq" id="WP_245877787.1">
    <property type="nucleotide sequence ID" value="NZ_OCNH01000001.1"/>
</dbReference>
<accession>A0A286FG62</accession>
<dbReference type="Pfam" id="PF03706">
    <property type="entry name" value="LPG_synthase_TM"/>
    <property type="match status" value="1"/>
</dbReference>
<evidence type="ECO:0000313" key="7">
    <source>
        <dbReference type="EMBL" id="SOD82210.1"/>
    </source>
</evidence>
<feature type="transmembrane region" description="Helical" evidence="6">
    <location>
        <begin position="14"/>
        <end position="34"/>
    </location>
</feature>
<keyword evidence="3 6" id="KW-0812">Transmembrane</keyword>
<feature type="transmembrane region" description="Helical" evidence="6">
    <location>
        <begin position="216"/>
        <end position="236"/>
    </location>
</feature>
<evidence type="ECO:0000256" key="3">
    <source>
        <dbReference type="ARBA" id="ARBA00022692"/>
    </source>
</evidence>
<evidence type="ECO:0000256" key="2">
    <source>
        <dbReference type="ARBA" id="ARBA00022475"/>
    </source>
</evidence>
<keyword evidence="4 6" id="KW-1133">Transmembrane helix</keyword>
<feature type="transmembrane region" description="Helical" evidence="6">
    <location>
        <begin position="163"/>
        <end position="184"/>
    </location>
</feature>
<feature type="transmembrane region" description="Helical" evidence="6">
    <location>
        <begin position="248"/>
        <end position="270"/>
    </location>
</feature>
<dbReference type="GO" id="GO:0005886">
    <property type="term" value="C:plasma membrane"/>
    <property type="evidence" value="ECO:0007669"/>
    <property type="project" value="UniProtKB-SubCell"/>
</dbReference>
<dbReference type="InterPro" id="IPR022791">
    <property type="entry name" value="L-PG_synthase/AglD"/>
</dbReference>
<sequence>MFSSILSLKPGKKIIFWAKIAVFLTLIGYIAHILRQQPFDWAVVKAQLRAVQHPERWAAGLLVLTPVNWGLEALKWQILLRRVVPTGFWQAYQGVLAGVSLGFALPAQLGDTAGRVLSLRTNRAGAIGASLVSGGMQFYVAIVFGTVAWAQHLSLAPERNNQTGQWLLALLTVLSLGGVVFGIFRRPLVSLLAGRSGLNRFADYWQVAVQYSDREIALALAVAGLRYLVFSAQFYLAMRLVGLALPPAVAASGIGLVFLAKTITPAFNLLSDLGVREAASLWVFAPFGLSASVLITVTLTLWVANVLTPVLAGLIWVWKLKLTAE</sequence>
<evidence type="ECO:0000256" key="4">
    <source>
        <dbReference type="ARBA" id="ARBA00022989"/>
    </source>
</evidence>
<feature type="transmembrane region" description="Helical" evidence="6">
    <location>
        <begin position="282"/>
        <end position="304"/>
    </location>
</feature>
<organism evidence="7 8">
    <name type="scientific">Spirosoma fluviale</name>
    <dbReference type="NCBI Taxonomy" id="1597977"/>
    <lineage>
        <taxon>Bacteria</taxon>
        <taxon>Pseudomonadati</taxon>
        <taxon>Bacteroidota</taxon>
        <taxon>Cytophagia</taxon>
        <taxon>Cytophagales</taxon>
        <taxon>Cytophagaceae</taxon>
        <taxon>Spirosoma</taxon>
    </lineage>
</organism>
<feature type="transmembrane region" description="Helical" evidence="6">
    <location>
        <begin position="131"/>
        <end position="151"/>
    </location>
</feature>
<comment type="subcellular location">
    <subcellularLocation>
        <location evidence="1">Cell membrane</location>
        <topology evidence="1">Multi-pass membrane protein</topology>
    </subcellularLocation>
</comment>
<keyword evidence="5 6" id="KW-0472">Membrane</keyword>
<dbReference type="AlphaFoldDB" id="A0A286FG62"/>